<proteinExistence type="predicted"/>
<organism evidence="2 3">
    <name type="scientific">Hyaloperonospora brassicae</name>
    <name type="common">Brassica downy mildew</name>
    <name type="synonym">Peronospora brassicae</name>
    <dbReference type="NCBI Taxonomy" id="162125"/>
    <lineage>
        <taxon>Eukaryota</taxon>
        <taxon>Sar</taxon>
        <taxon>Stramenopiles</taxon>
        <taxon>Oomycota</taxon>
        <taxon>Peronosporomycetes</taxon>
        <taxon>Peronosporales</taxon>
        <taxon>Peronosporaceae</taxon>
        <taxon>Hyaloperonospora</taxon>
    </lineage>
</organism>
<dbReference type="GO" id="GO:0032981">
    <property type="term" value="P:mitochondrial respiratory chain complex I assembly"/>
    <property type="evidence" value="ECO:0007669"/>
    <property type="project" value="InterPro"/>
</dbReference>
<keyword evidence="3" id="KW-1185">Reference proteome</keyword>
<evidence type="ECO:0000313" key="3">
    <source>
        <dbReference type="Proteomes" id="UP001162031"/>
    </source>
</evidence>
<evidence type="ECO:0000313" key="2">
    <source>
        <dbReference type="EMBL" id="CAI5741965.1"/>
    </source>
</evidence>
<feature type="region of interest" description="Disordered" evidence="1">
    <location>
        <begin position="89"/>
        <end position="127"/>
    </location>
</feature>
<sequence length="199" mass="21247">MGAAPSKTSAATASSVLRTRVVRSDLTLAQVLALSRRARPAAHAASTAPVDASGSKAELLEMPRDLRTHVESVDYDRVEFLAETTRAFDATAGGHRPRSSQPLRLPIDRTSAASSTGAGGHDQETVRGRLTARELRAVLRLHYAAPEKWTPDVLAEQYGLERAAVRSILQSVGPPNVLPPRGSSEHPLGVWFDAPAQSS</sequence>
<gene>
    <name evidence="2" type="ORF">HBR001_LOCUS8745</name>
</gene>
<reference evidence="2" key="1">
    <citation type="submission" date="2022-12" db="EMBL/GenBank/DDBJ databases">
        <authorList>
            <person name="Webb A."/>
        </authorList>
    </citation>
    <scope>NUCLEOTIDE SEQUENCE</scope>
    <source>
        <strain evidence="2">Hp1</strain>
    </source>
</reference>
<comment type="caution">
    <text evidence="2">The sequence shown here is derived from an EMBL/GenBank/DDBJ whole genome shotgun (WGS) entry which is preliminary data.</text>
</comment>
<dbReference type="GO" id="GO:0005739">
    <property type="term" value="C:mitochondrion"/>
    <property type="evidence" value="ECO:0007669"/>
    <property type="project" value="GOC"/>
</dbReference>
<dbReference type="Proteomes" id="UP001162031">
    <property type="component" value="Unassembled WGS sequence"/>
</dbReference>
<dbReference type="EMBL" id="CANTFL010001456">
    <property type="protein sequence ID" value="CAI5741965.1"/>
    <property type="molecule type" value="Genomic_DNA"/>
</dbReference>
<accession>A0AAV0UYE4</accession>
<name>A0AAV0UYE4_HYABA</name>
<dbReference type="InterPro" id="IPR009622">
    <property type="entry name" value="NDUFAF4"/>
</dbReference>
<dbReference type="Pfam" id="PF06784">
    <property type="entry name" value="UPF0240"/>
    <property type="match status" value="1"/>
</dbReference>
<dbReference type="AlphaFoldDB" id="A0AAV0UYE4"/>
<protein>
    <submittedName>
        <fullName evidence="2">Uncharacterized protein</fullName>
    </submittedName>
</protein>
<feature type="region of interest" description="Disordered" evidence="1">
    <location>
        <begin position="176"/>
        <end position="199"/>
    </location>
</feature>
<evidence type="ECO:0000256" key="1">
    <source>
        <dbReference type="SAM" id="MobiDB-lite"/>
    </source>
</evidence>